<dbReference type="EMBL" id="JBEPCV010000012">
    <property type="protein sequence ID" value="MER6905097.1"/>
    <property type="molecule type" value="Genomic_DNA"/>
</dbReference>
<organism evidence="1 2">
    <name type="scientific">Streptomyces flaveolus</name>
    <dbReference type="NCBI Taxonomy" id="67297"/>
    <lineage>
        <taxon>Bacteria</taxon>
        <taxon>Bacillati</taxon>
        <taxon>Actinomycetota</taxon>
        <taxon>Actinomycetes</taxon>
        <taxon>Kitasatosporales</taxon>
        <taxon>Streptomycetaceae</taxon>
        <taxon>Streptomyces</taxon>
    </lineage>
</organism>
<dbReference type="Proteomes" id="UP001490330">
    <property type="component" value="Unassembled WGS sequence"/>
</dbReference>
<keyword evidence="2" id="KW-1185">Reference proteome</keyword>
<evidence type="ECO:0000313" key="1">
    <source>
        <dbReference type="EMBL" id="MER6905097.1"/>
    </source>
</evidence>
<accession>A0ABV1VF24</accession>
<sequence>MTCVEARGRFDTLRAESLEQRRRFDEPSQYPYAAGKHTLHRTACREVSVGSVESGNSHWLQGALTRFAHEGCTDTGWATHMRVMTSYEAVAWVAERIGPRGGLRYRLCRICTPELPATR</sequence>
<gene>
    <name evidence="1" type="ORF">ABT322_15230</name>
</gene>
<dbReference type="RefSeq" id="WP_350716803.1">
    <property type="nucleotide sequence ID" value="NZ_JBEPCO010000005.1"/>
</dbReference>
<name>A0ABV1VF24_9ACTN</name>
<comment type="caution">
    <text evidence="1">The sequence shown here is derived from an EMBL/GenBank/DDBJ whole genome shotgun (WGS) entry which is preliminary data.</text>
</comment>
<protein>
    <submittedName>
        <fullName evidence="1">Uncharacterized protein</fullName>
    </submittedName>
</protein>
<evidence type="ECO:0000313" key="2">
    <source>
        <dbReference type="Proteomes" id="UP001490330"/>
    </source>
</evidence>
<proteinExistence type="predicted"/>
<reference evidence="1 2" key="1">
    <citation type="submission" date="2024-06" db="EMBL/GenBank/DDBJ databases">
        <title>The Natural Products Discovery Center: Release of the First 8490 Sequenced Strains for Exploring Actinobacteria Biosynthetic Diversity.</title>
        <authorList>
            <person name="Kalkreuter E."/>
            <person name="Kautsar S.A."/>
            <person name="Yang D."/>
            <person name="Bader C.D."/>
            <person name="Teijaro C.N."/>
            <person name="Fluegel L."/>
            <person name="Davis C.M."/>
            <person name="Simpson J.R."/>
            <person name="Lauterbach L."/>
            <person name="Steele A.D."/>
            <person name="Gui C."/>
            <person name="Meng S."/>
            <person name="Li G."/>
            <person name="Viehrig K."/>
            <person name="Ye F."/>
            <person name="Su P."/>
            <person name="Kiefer A.F."/>
            <person name="Nichols A."/>
            <person name="Cepeda A.J."/>
            <person name="Yan W."/>
            <person name="Fan B."/>
            <person name="Jiang Y."/>
            <person name="Adhikari A."/>
            <person name="Zheng C.-J."/>
            <person name="Schuster L."/>
            <person name="Cowan T.M."/>
            <person name="Smanski M.J."/>
            <person name="Chevrette M.G."/>
            <person name="De Carvalho L.P.S."/>
            <person name="Shen B."/>
        </authorList>
    </citation>
    <scope>NUCLEOTIDE SEQUENCE [LARGE SCALE GENOMIC DNA]</scope>
    <source>
        <strain evidence="1 2">NPDC000632</strain>
    </source>
</reference>